<proteinExistence type="predicted"/>
<dbReference type="Proteomes" id="UP000321424">
    <property type="component" value="Unassembled WGS sequence"/>
</dbReference>
<name>A0A511MJF4_9NOCA</name>
<dbReference type="AlphaFoldDB" id="A0A511MJF4"/>
<protein>
    <submittedName>
        <fullName evidence="1">Uncharacterized protein</fullName>
    </submittedName>
</protein>
<evidence type="ECO:0000313" key="1">
    <source>
        <dbReference type="EMBL" id="GEM40247.1"/>
    </source>
</evidence>
<sequence length="90" mass="9392">MLPIVVNCGNGSACAGASAIPATNAPITADTIPATIRRAHISRYPFPHNTIRGNATHLSRIPRSHTSRIGVVSRVSVAKQPTRGGKLSPT</sequence>
<dbReference type="EMBL" id="BJXA01000034">
    <property type="protein sequence ID" value="GEM40247.1"/>
    <property type="molecule type" value="Genomic_DNA"/>
</dbReference>
<accession>A0A511MJF4</accession>
<gene>
    <name evidence="1" type="ORF">NN4_47660</name>
</gene>
<comment type="caution">
    <text evidence="1">The sequence shown here is derived from an EMBL/GenBank/DDBJ whole genome shotgun (WGS) entry which is preliminary data.</text>
</comment>
<reference evidence="1 2" key="1">
    <citation type="submission" date="2019-07" db="EMBL/GenBank/DDBJ databases">
        <title>Whole genome shotgun sequence of Nocardia ninae NBRC 108245.</title>
        <authorList>
            <person name="Hosoyama A."/>
            <person name="Uohara A."/>
            <person name="Ohji S."/>
            <person name="Ichikawa N."/>
        </authorList>
    </citation>
    <scope>NUCLEOTIDE SEQUENCE [LARGE SCALE GENOMIC DNA]</scope>
    <source>
        <strain evidence="1 2">NBRC 108245</strain>
    </source>
</reference>
<evidence type="ECO:0000313" key="2">
    <source>
        <dbReference type="Proteomes" id="UP000321424"/>
    </source>
</evidence>
<organism evidence="1 2">
    <name type="scientific">Nocardia ninae NBRC 108245</name>
    <dbReference type="NCBI Taxonomy" id="1210091"/>
    <lineage>
        <taxon>Bacteria</taxon>
        <taxon>Bacillati</taxon>
        <taxon>Actinomycetota</taxon>
        <taxon>Actinomycetes</taxon>
        <taxon>Mycobacteriales</taxon>
        <taxon>Nocardiaceae</taxon>
        <taxon>Nocardia</taxon>
    </lineage>
</organism>
<keyword evidence="2" id="KW-1185">Reference proteome</keyword>